<evidence type="ECO:0000313" key="4">
    <source>
        <dbReference type="EMBL" id="OQW86434.1"/>
    </source>
</evidence>
<proteinExistence type="predicted"/>
<reference evidence="4 5" key="1">
    <citation type="submission" date="2017-01" db="EMBL/GenBank/DDBJ databases">
        <title>Novel large sulfur bacteria in the metagenomes of groundwater-fed chemosynthetic microbial mats in the Lake Huron basin.</title>
        <authorList>
            <person name="Sharrar A.M."/>
            <person name="Flood B.E."/>
            <person name="Bailey J.V."/>
            <person name="Jones D.S."/>
            <person name="Biddanda B."/>
            <person name="Ruberg S.A."/>
            <person name="Marcus D.N."/>
            <person name="Dick G.J."/>
        </authorList>
    </citation>
    <scope>NUCLEOTIDE SEQUENCE [LARGE SCALE GENOMIC DNA]</scope>
    <source>
        <strain evidence="4">A7</strain>
    </source>
</reference>
<dbReference type="GO" id="GO:0008477">
    <property type="term" value="F:purine nucleosidase activity"/>
    <property type="evidence" value="ECO:0007669"/>
    <property type="project" value="TreeGrafter"/>
</dbReference>
<comment type="caution">
    <text evidence="4">The sequence shown here is derived from an EMBL/GenBank/DDBJ whole genome shotgun (WGS) entry which is preliminary data.</text>
</comment>
<dbReference type="Proteomes" id="UP000192505">
    <property type="component" value="Unassembled WGS sequence"/>
</dbReference>
<sequence>MPRKVIFDTDPGVDDAMALYYALAHPGLEVIGIATTFGNVYVEQAVANALYLTALAGRQISVTVGMAQPLVKKAEAPPDFIHGADGLGNLPQRVATAGALDPRSSAQFIVDMARQFPGEITLVAVGPLGNLAAALLLAPELPTLVREVVLMGGAVLESGNVSPVAEANIWNDPHAADAVFTAGWPLTMVGLDVTHQVILPLSLFRQIAEHHQHIATDTLHHAVAFYSGFYSAHDAAVGQITGCYGHDVLAFVVLTNPELFTLQAGRVRVAVDGLAQGQTMMQRKAVSYPQHGWHDDIPHTQVCMQVQFEACKAVIEATLMRDWMLKPLLALTE</sequence>
<dbReference type="EMBL" id="MTEI01000017">
    <property type="protein sequence ID" value="OQW86434.1"/>
    <property type="molecule type" value="Genomic_DNA"/>
</dbReference>
<accession>A0A1W9KRE6</accession>
<dbReference type="PANTHER" id="PTHR12304">
    <property type="entry name" value="INOSINE-URIDINE PREFERRING NUCLEOSIDE HYDROLASE"/>
    <property type="match status" value="1"/>
</dbReference>
<dbReference type="AlphaFoldDB" id="A0A1W9KRE6"/>
<evidence type="ECO:0000256" key="1">
    <source>
        <dbReference type="ARBA" id="ARBA00022801"/>
    </source>
</evidence>
<dbReference type="CDD" id="cd02650">
    <property type="entry name" value="nuc_hydro_CaPnhB"/>
    <property type="match status" value="1"/>
</dbReference>
<dbReference type="InterPro" id="IPR001910">
    <property type="entry name" value="Inosine/uridine_hydrolase_dom"/>
</dbReference>
<evidence type="ECO:0000259" key="3">
    <source>
        <dbReference type="Pfam" id="PF01156"/>
    </source>
</evidence>
<evidence type="ECO:0000313" key="5">
    <source>
        <dbReference type="Proteomes" id="UP000192505"/>
    </source>
</evidence>
<dbReference type="GO" id="GO:0006152">
    <property type="term" value="P:purine nucleoside catabolic process"/>
    <property type="evidence" value="ECO:0007669"/>
    <property type="project" value="TreeGrafter"/>
</dbReference>
<keyword evidence="1" id="KW-0378">Hydrolase</keyword>
<dbReference type="GO" id="GO:0005829">
    <property type="term" value="C:cytosol"/>
    <property type="evidence" value="ECO:0007669"/>
    <property type="project" value="TreeGrafter"/>
</dbReference>
<dbReference type="PANTHER" id="PTHR12304:SF4">
    <property type="entry name" value="URIDINE NUCLEOSIDASE"/>
    <property type="match status" value="1"/>
</dbReference>
<dbReference type="Gene3D" id="3.90.245.10">
    <property type="entry name" value="Ribonucleoside hydrolase-like"/>
    <property type="match status" value="1"/>
</dbReference>
<dbReference type="Pfam" id="PF01156">
    <property type="entry name" value="IU_nuc_hydro"/>
    <property type="match status" value="1"/>
</dbReference>
<gene>
    <name evidence="4" type="ORF">BWK72_17450</name>
</gene>
<organism evidence="4 5">
    <name type="scientific">Rhodoferax ferrireducens</name>
    <dbReference type="NCBI Taxonomy" id="192843"/>
    <lineage>
        <taxon>Bacteria</taxon>
        <taxon>Pseudomonadati</taxon>
        <taxon>Pseudomonadota</taxon>
        <taxon>Betaproteobacteria</taxon>
        <taxon>Burkholderiales</taxon>
        <taxon>Comamonadaceae</taxon>
        <taxon>Rhodoferax</taxon>
    </lineage>
</organism>
<keyword evidence="2" id="KW-0326">Glycosidase</keyword>
<protein>
    <recommendedName>
        <fullName evidence="3">Inosine/uridine-preferring nucleoside hydrolase domain-containing protein</fullName>
    </recommendedName>
</protein>
<evidence type="ECO:0000256" key="2">
    <source>
        <dbReference type="ARBA" id="ARBA00023295"/>
    </source>
</evidence>
<dbReference type="InterPro" id="IPR023186">
    <property type="entry name" value="IUNH"/>
</dbReference>
<feature type="domain" description="Inosine/uridine-preferring nucleoside hydrolase" evidence="3">
    <location>
        <begin position="5"/>
        <end position="311"/>
    </location>
</feature>
<dbReference type="SUPFAM" id="SSF53590">
    <property type="entry name" value="Nucleoside hydrolase"/>
    <property type="match status" value="1"/>
</dbReference>
<dbReference type="InterPro" id="IPR036452">
    <property type="entry name" value="Ribo_hydro-like"/>
</dbReference>
<name>A0A1W9KRE6_9BURK</name>